<keyword evidence="2 6" id="KW-0812">Transmembrane</keyword>
<dbReference type="EMBL" id="CAJNOC010004159">
    <property type="protein sequence ID" value="CAF1011690.1"/>
    <property type="molecule type" value="Genomic_DNA"/>
</dbReference>
<dbReference type="GO" id="GO:0008528">
    <property type="term" value="F:G protein-coupled peptide receptor activity"/>
    <property type="evidence" value="ECO:0007669"/>
    <property type="project" value="TreeGrafter"/>
</dbReference>
<dbReference type="OrthoDB" id="5967113at2759"/>
<evidence type="ECO:0000256" key="1">
    <source>
        <dbReference type="ARBA" id="ARBA00004141"/>
    </source>
</evidence>
<feature type="transmembrane region" description="Helical" evidence="6">
    <location>
        <begin position="61"/>
        <end position="78"/>
    </location>
</feature>
<keyword evidence="4 6" id="KW-0472">Membrane</keyword>
<comment type="subcellular location">
    <subcellularLocation>
        <location evidence="1">Membrane</location>
        <topology evidence="1">Multi-pass membrane protein</topology>
    </subcellularLocation>
</comment>
<dbReference type="PANTHER" id="PTHR45620:SF1">
    <property type="entry name" value="G-PROTEIN COUPLED RECEPTORS FAMILY 2 PROFILE 2 DOMAIN-CONTAINING PROTEIN"/>
    <property type="match status" value="1"/>
</dbReference>
<feature type="transmembrane region" description="Helical" evidence="6">
    <location>
        <begin position="90"/>
        <end position="107"/>
    </location>
</feature>
<proteinExistence type="predicted"/>
<keyword evidence="9" id="KW-1185">Reference proteome</keyword>
<feature type="domain" description="G-protein coupled receptors family 2 profile 2" evidence="7">
    <location>
        <begin position="56"/>
        <end position="323"/>
    </location>
</feature>
<evidence type="ECO:0000256" key="2">
    <source>
        <dbReference type="ARBA" id="ARBA00022692"/>
    </source>
</evidence>
<organism evidence="8 9">
    <name type="scientific">Brachionus calyciflorus</name>
    <dbReference type="NCBI Taxonomy" id="104777"/>
    <lineage>
        <taxon>Eukaryota</taxon>
        <taxon>Metazoa</taxon>
        <taxon>Spiralia</taxon>
        <taxon>Gnathifera</taxon>
        <taxon>Rotifera</taxon>
        <taxon>Eurotatoria</taxon>
        <taxon>Monogononta</taxon>
        <taxon>Pseudotrocha</taxon>
        <taxon>Ploima</taxon>
        <taxon>Brachionidae</taxon>
        <taxon>Brachionus</taxon>
    </lineage>
</organism>
<dbReference type="GO" id="GO:0007188">
    <property type="term" value="P:adenylate cyclase-modulating G protein-coupled receptor signaling pathway"/>
    <property type="evidence" value="ECO:0007669"/>
    <property type="project" value="TreeGrafter"/>
</dbReference>
<feature type="transmembrane region" description="Helical" evidence="6">
    <location>
        <begin position="299"/>
        <end position="322"/>
    </location>
</feature>
<feature type="region of interest" description="Disordered" evidence="5">
    <location>
        <begin position="454"/>
        <end position="481"/>
    </location>
</feature>
<comment type="caution">
    <text evidence="8">The sequence shown here is derived from an EMBL/GenBank/DDBJ whole genome shotgun (WGS) entry which is preliminary data.</text>
</comment>
<evidence type="ECO:0000256" key="6">
    <source>
        <dbReference type="SAM" id="Phobius"/>
    </source>
</evidence>
<dbReference type="AlphaFoldDB" id="A0A814HPS7"/>
<feature type="transmembrane region" description="Helical" evidence="6">
    <location>
        <begin position="223"/>
        <end position="242"/>
    </location>
</feature>
<dbReference type="Pfam" id="PF00002">
    <property type="entry name" value="7tm_2"/>
    <property type="match status" value="1"/>
</dbReference>
<dbReference type="PANTHER" id="PTHR45620">
    <property type="entry name" value="PDF RECEPTOR-LIKE PROTEIN-RELATED"/>
    <property type="match status" value="1"/>
</dbReference>
<dbReference type="GO" id="GO:0005886">
    <property type="term" value="C:plasma membrane"/>
    <property type="evidence" value="ECO:0007669"/>
    <property type="project" value="TreeGrafter"/>
</dbReference>
<dbReference type="InterPro" id="IPR000832">
    <property type="entry name" value="GPCR_2_secretin-like"/>
</dbReference>
<evidence type="ECO:0000256" key="4">
    <source>
        <dbReference type="ARBA" id="ARBA00023136"/>
    </source>
</evidence>
<evidence type="ECO:0000259" key="7">
    <source>
        <dbReference type="PROSITE" id="PS50261"/>
    </source>
</evidence>
<accession>A0A814HPS7</accession>
<dbReference type="Proteomes" id="UP000663879">
    <property type="component" value="Unassembled WGS sequence"/>
</dbReference>
<evidence type="ECO:0000256" key="5">
    <source>
        <dbReference type="SAM" id="MobiDB-lite"/>
    </source>
</evidence>
<gene>
    <name evidence="8" type="ORF">OXX778_LOCUS16924</name>
</gene>
<evidence type="ECO:0000313" key="8">
    <source>
        <dbReference type="EMBL" id="CAF1011690.1"/>
    </source>
</evidence>
<sequence>MQCIAVQRKAYVHCIFDPILSRAVWSKTNFSLCLSYDESDLCDDASCSIENRLEYILNLRIIGNAASLISLVLSILVLCRPKLRCPRNYVHINLFISFIFRSLMILLTETATKVDPHAKRKFFFNSLSNGSSKDMFLCRFTVSFFRYSGSTYHMAILAEAIYLVLLLKFPYYNELKGSKFCILLTWTAPILWVVPWIITRILLHNYWCWHSESNVNLILKIPQTIIYSVNVVCAVYIIRILYSKMKNRTMCREKIIKYRRLAKSILIIIPIFGLHFIFFSWVPYLSLFKIEIGPCFETVIVAIETLFNSFQGLVVSIVCCFIHREFRVEFILFIYQTLNKIKFIRSLRIMNSDYFRNLRYSQSRGASIACTDTLSINSSIDKKKIKQSITIDEKNPMITPISNKKLKKSESIDEDGFYKENRKSITGSPSIISIRTESKCCFCLFGDQKNDFFTDPRRKSNPKKLKNPNSGIFNRDGTRKKSLTLSRQPSSLMQTDESFCTLKNLTSIQETPVSPILKSNNSDCKLAEESTANKLENTQQNSKKNLSFHLNENDLGCNKMNPNEEDCECSLFIENNNMIKKI</sequence>
<feature type="transmembrane region" description="Helical" evidence="6">
    <location>
        <begin position="263"/>
        <end position="287"/>
    </location>
</feature>
<reference evidence="8" key="1">
    <citation type="submission" date="2021-02" db="EMBL/GenBank/DDBJ databases">
        <authorList>
            <person name="Nowell W R."/>
        </authorList>
    </citation>
    <scope>NUCLEOTIDE SEQUENCE</scope>
    <source>
        <strain evidence="8">Ploen Becks lab</strain>
    </source>
</reference>
<feature type="transmembrane region" description="Helical" evidence="6">
    <location>
        <begin position="181"/>
        <end position="203"/>
    </location>
</feature>
<dbReference type="SUPFAM" id="SSF81321">
    <property type="entry name" value="Family A G protein-coupled receptor-like"/>
    <property type="match status" value="1"/>
</dbReference>
<feature type="transmembrane region" description="Helical" evidence="6">
    <location>
        <begin position="151"/>
        <end position="169"/>
    </location>
</feature>
<dbReference type="PRINTS" id="PR00249">
    <property type="entry name" value="GPCRSECRETIN"/>
</dbReference>
<evidence type="ECO:0000313" key="9">
    <source>
        <dbReference type="Proteomes" id="UP000663879"/>
    </source>
</evidence>
<dbReference type="InterPro" id="IPR017981">
    <property type="entry name" value="GPCR_2-like_7TM"/>
</dbReference>
<evidence type="ECO:0000256" key="3">
    <source>
        <dbReference type="ARBA" id="ARBA00022989"/>
    </source>
</evidence>
<dbReference type="GO" id="GO:0007166">
    <property type="term" value="P:cell surface receptor signaling pathway"/>
    <property type="evidence" value="ECO:0007669"/>
    <property type="project" value="InterPro"/>
</dbReference>
<dbReference type="InterPro" id="IPR050332">
    <property type="entry name" value="GPCR_2"/>
</dbReference>
<dbReference type="GO" id="GO:0017046">
    <property type="term" value="F:peptide hormone binding"/>
    <property type="evidence" value="ECO:0007669"/>
    <property type="project" value="TreeGrafter"/>
</dbReference>
<dbReference type="Gene3D" id="1.20.1070.10">
    <property type="entry name" value="Rhodopsin 7-helix transmembrane proteins"/>
    <property type="match status" value="1"/>
</dbReference>
<keyword evidence="3 6" id="KW-1133">Transmembrane helix</keyword>
<name>A0A814HPS7_9BILA</name>
<dbReference type="PROSITE" id="PS50261">
    <property type="entry name" value="G_PROTEIN_RECEP_F2_4"/>
    <property type="match status" value="1"/>
</dbReference>
<protein>
    <recommendedName>
        <fullName evidence="7">G-protein coupled receptors family 2 profile 2 domain-containing protein</fullName>
    </recommendedName>
</protein>